<protein>
    <submittedName>
        <fullName evidence="2">Uncharacterized protein</fullName>
    </submittedName>
</protein>
<dbReference type="Proteomes" id="UP000720189">
    <property type="component" value="Unassembled WGS sequence"/>
</dbReference>
<evidence type="ECO:0000313" key="3">
    <source>
        <dbReference type="Proteomes" id="UP000720189"/>
    </source>
</evidence>
<dbReference type="RefSeq" id="XP_046053575.1">
    <property type="nucleotide sequence ID" value="XM_046189629.1"/>
</dbReference>
<organism evidence="2 3">
    <name type="scientific">Fusarium redolens</name>
    <dbReference type="NCBI Taxonomy" id="48865"/>
    <lineage>
        <taxon>Eukaryota</taxon>
        <taxon>Fungi</taxon>
        <taxon>Dikarya</taxon>
        <taxon>Ascomycota</taxon>
        <taxon>Pezizomycotina</taxon>
        <taxon>Sordariomycetes</taxon>
        <taxon>Hypocreomycetidae</taxon>
        <taxon>Hypocreales</taxon>
        <taxon>Nectriaceae</taxon>
        <taxon>Fusarium</taxon>
        <taxon>Fusarium redolens species complex</taxon>
    </lineage>
</organism>
<reference evidence="2" key="1">
    <citation type="journal article" date="2021" name="Nat. Commun.">
        <title>Genetic determinants of endophytism in the Arabidopsis root mycobiome.</title>
        <authorList>
            <person name="Mesny F."/>
            <person name="Miyauchi S."/>
            <person name="Thiergart T."/>
            <person name="Pickel B."/>
            <person name="Atanasova L."/>
            <person name="Karlsson M."/>
            <person name="Huettel B."/>
            <person name="Barry K.W."/>
            <person name="Haridas S."/>
            <person name="Chen C."/>
            <person name="Bauer D."/>
            <person name="Andreopoulos W."/>
            <person name="Pangilinan J."/>
            <person name="LaButti K."/>
            <person name="Riley R."/>
            <person name="Lipzen A."/>
            <person name="Clum A."/>
            <person name="Drula E."/>
            <person name="Henrissat B."/>
            <person name="Kohler A."/>
            <person name="Grigoriev I.V."/>
            <person name="Martin F.M."/>
            <person name="Hacquard S."/>
        </authorList>
    </citation>
    <scope>NUCLEOTIDE SEQUENCE</scope>
    <source>
        <strain evidence="2">MPI-CAGE-AT-0023</strain>
    </source>
</reference>
<evidence type="ECO:0000256" key="1">
    <source>
        <dbReference type="SAM" id="MobiDB-lite"/>
    </source>
</evidence>
<comment type="caution">
    <text evidence="2">The sequence shown here is derived from an EMBL/GenBank/DDBJ whole genome shotgun (WGS) entry which is preliminary data.</text>
</comment>
<evidence type="ECO:0000313" key="2">
    <source>
        <dbReference type="EMBL" id="KAH7264840.1"/>
    </source>
</evidence>
<sequence length="242" mass="28058">MRDFTPTPSPDSRADSPTREEKAKACHIIVKGQIKEEILKRARRTYPKVLPPPKEPMLICYIYSTGAYAKTRNPLAYISRPTTLGPSEIDCLSKYLRSFDSSHPSSYMRLHLIQHGDLHYFLTAVFFGWDTDKEIGPQPVLRERVLTDYAFRAGLLNHDIGPIINKDGLLDESGRRLWDYAYMAFKVDHITLEWRVSWVDRNGNAVERDDVDLFGWLDYKAAVKETIKNFDKKQNQRIMAYN</sequence>
<proteinExistence type="predicted"/>
<name>A0A9P9KN53_FUSRE</name>
<dbReference type="AlphaFoldDB" id="A0A9P9KN53"/>
<dbReference type="OrthoDB" id="5028123at2759"/>
<feature type="compositionally biased region" description="Basic and acidic residues" evidence="1">
    <location>
        <begin position="12"/>
        <end position="23"/>
    </location>
</feature>
<gene>
    <name evidence="2" type="ORF">BKA55DRAFT_534801</name>
</gene>
<accession>A0A9P9KN53</accession>
<feature type="region of interest" description="Disordered" evidence="1">
    <location>
        <begin position="1"/>
        <end position="23"/>
    </location>
</feature>
<keyword evidence="3" id="KW-1185">Reference proteome</keyword>
<dbReference type="EMBL" id="JAGMUX010000003">
    <property type="protein sequence ID" value="KAH7264840.1"/>
    <property type="molecule type" value="Genomic_DNA"/>
</dbReference>
<dbReference type="GeneID" id="70219583"/>